<feature type="domain" description="Glycoside hydrolase family 2 catalytic" evidence="6">
    <location>
        <begin position="319"/>
        <end position="536"/>
    </location>
</feature>
<keyword evidence="9" id="KW-1185">Reference proteome</keyword>
<accession>A0A239M021</accession>
<organism evidence="8 9">
    <name type="scientific">Granulicella rosea</name>
    <dbReference type="NCBI Taxonomy" id="474952"/>
    <lineage>
        <taxon>Bacteria</taxon>
        <taxon>Pseudomonadati</taxon>
        <taxon>Acidobacteriota</taxon>
        <taxon>Terriglobia</taxon>
        <taxon>Terriglobales</taxon>
        <taxon>Acidobacteriaceae</taxon>
        <taxon>Granulicella</taxon>
    </lineage>
</organism>
<keyword evidence="4" id="KW-0732">Signal</keyword>
<dbReference type="SUPFAM" id="SSF51445">
    <property type="entry name" value="(Trans)glycosidases"/>
    <property type="match status" value="1"/>
</dbReference>
<dbReference type="GO" id="GO:0005975">
    <property type="term" value="P:carbohydrate metabolic process"/>
    <property type="evidence" value="ECO:0007669"/>
    <property type="project" value="InterPro"/>
</dbReference>
<evidence type="ECO:0000256" key="1">
    <source>
        <dbReference type="ARBA" id="ARBA00007401"/>
    </source>
</evidence>
<dbReference type="EMBL" id="FZOU01000008">
    <property type="protein sequence ID" value="SNT35249.1"/>
    <property type="molecule type" value="Genomic_DNA"/>
</dbReference>
<keyword evidence="3" id="KW-0326">Glycosidase</keyword>
<dbReference type="InterPro" id="IPR006103">
    <property type="entry name" value="Glyco_hydro_2_cat"/>
</dbReference>
<dbReference type="InterPro" id="IPR032311">
    <property type="entry name" value="DUF4982"/>
</dbReference>
<evidence type="ECO:0000256" key="4">
    <source>
        <dbReference type="SAM" id="SignalP"/>
    </source>
</evidence>
<dbReference type="InterPro" id="IPR006311">
    <property type="entry name" value="TAT_signal"/>
</dbReference>
<dbReference type="InterPro" id="IPR017853">
    <property type="entry name" value="GH"/>
</dbReference>
<evidence type="ECO:0000259" key="5">
    <source>
        <dbReference type="Pfam" id="PF00703"/>
    </source>
</evidence>
<keyword evidence="2" id="KW-0378">Hydrolase</keyword>
<reference evidence="8 9" key="1">
    <citation type="submission" date="2017-06" db="EMBL/GenBank/DDBJ databases">
        <authorList>
            <person name="Kim H.J."/>
            <person name="Triplett B.A."/>
        </authorList>
    </citation>
    <scope>NUCLEOTIDE SEQUENCE [LARGE SCALE GENOMIC DNA]</scope>
    <source>
        <strain evidence="8 9">DSM 18704</strain>
    </source>
</reference>
<feature type="domain" description="DUF4982" evidence="7">
    <location>
        <begin position="666"/>
        <end position="728"/>
    </location>
</feature>
<dbReference type="Pfam" id="PF16355">
    <property type="entry name" value="DUF4982"/>
    <property type="match status" value="1"/>
</dbReference>
<dbReference type="InterPro" id="IPR036156">
    <property type="entry name" value="Beta-gal/glucu_dom_sf"/>
</dbReference>
<dbReference type="Pfam" id="PF00703">
    <property type="entry name" value="Glyco_hydro_2"/>
    <property type="match status" value="1"/>
</dbReference>
<gene>
    <name evidence="8" type="ORF">SAMN05421770_10862</name>
</gene>
<feature type="domain" description="Glycoside hydrolase family 2 immunoglobulin-like beta-sandwich" evidence="5">
    <location>
        <begin position="208"/>
        <end position="314"/>
    </location>
</feature>
<comment type="similarity">
    <text evidence="1">Belongs to the glycosyl hydrolase 2 family.</text>
</comment>
<dbReference type="PANTHER" id="PTHR42732">
    <property type="entry name" value="BETA-GALACTOSIDASE"/>
    <property type="match status" value="1"/>
</dbReference>
<dbReference type="InterPro" id="IPR051913">
    <property type="entry name" value="GH2_Domain-Containing"/>
</dbReference>
<dbReference type="PROSITE" id="PS51318">
    <property type="entry name" value="TAT"/>
    <property type="match status" value="1"/>
</dbReference>
<dbReference type="Gene3D" id="2.60.40.10">
    <property type="entry name" value="Immunoglobulins"/>
    <property type="match status" value="3"/>
</dbReference>
<dbReference type="InterPro" id="IPR008979">
    <property type="entry name" value="Galactose-bd-like_sf"/>
</dbReference>
<dbReference type="PRINTS" id="PR00132">
    <property type="entry name" value="GLHYDRLASE2"/>
</dbReference>
<dbReference type="Gene3D" id="3.20.20.80">
    <property type="entry name" value="Glycosidases"/>
    <property type="match status" value="1"/>
</dbReference>
<evidence type="ECO:0000313" key="9">
    <source>
        <dbReference type="Proteomes" id="UP000198356"/>
    </source>
</evidence>
<sequence>MPSLLPRLTRRSFLSRTAAVAFATAASQAPAASLLRFVDPANPGVSSARLDTGWEFFRGALDGPWEAWRGEEIASFASVTLPHCFNAQDGCDPDQPMYRGQAWYRTHLQPANPYPGGRTLLHFLGAGQAAQVWIGDKFAGKHVGGYDEFLLDITGLIAAAKPDGQGVRLTVQTDNSPDLQRLPSDLSDFSLYGGLYRPVSLVYVPAVAVEAVHIRSVVASDLKSAKVTVSCRFLATALPQPGQAVTTEVLSPTGRSLHRATTQWNANEGGFPGDGHLTTLTLDAPELWSPATPRLYTARVTVGDHTTTERFGVRHTEWVEHGPFKLNGERLLLRGTHRHEDHAGLAAGLPDALIRQEMQLIKSMGANFIRLAHYQQNRLVLELCDELGLLVWEELTWCRSGVAGEPFKAMAREKLHNLIDQHQNHPCVLMWGLGNEDDWPNEYTASPDEASAKQAIRDLMTELRDLAHALDPTRMTSFRRCDFARDIPDVYSPSIWAGWYGGRYTDYQKSLEKERNRVKHMIHIEWGADSHTGRHAEQLDPAAVAATQNTAEVGLAYQSTGGPARFSRDGDWSETYACELFDWHLKTQEQLPWLTGAAQWIFKDFTTPLRVENPIPRMNQKGLVERDLTPKEAFYVFQSYWTDPATDPMVRLYGHSWPVRWGKADQPRMVRVYSNCQTAELFLNGKSCGVKKRAIDDFPCAGLRWMLPFQPGRNTLRVVARNAAGKEVSDTIDFAYQTESWAAPAAFELKTIATTAKTTTVEATLHDAEGVLCLDSRLQVRFSLAGAGVLIDNFGTASGSRVVQLSNGRARITLERRGGASTLGIAAEGLPAAFHTIT</sequence>
<dbReference type="Proteomes" id="UP000198356">
    <property type="component" value="Unassembled WGS sequence"/>
</dbReference>
<evidence type="ECO:0000256" key="3">
    <source>
        <dbReference type="ARBA" id="ARBA00023295"/>
    </source>
</evidence>
<dbReference type="GO" id="GO:0004553">
    <property type="term" value="F:hydrolase activity, hydrolyzing O-glycosyl compounds"/>
    <property type="evidence" value="ECO:0007669"/>
    <property type="project" value="InterPro"/>
</dbReference>
<dbReference type="OrthoDB" id="9762066at2"/>
<dbReference type="RefSeq" id="WP_089409955.1">
    <property type="nucleotide sequence ID" value="NZ_FZOU01000008.1"/>
</dbReference>
<dbReference type="AlphaFoldDB" id="A0A239M021"/>
<feature type="signal peptide" evidence="4">
    <location>
        <begin position="1"/>
        <end position="31"/>
    </location>
</feature>
<feature type="chain" id="PRO_5012986525" evidence="4">
    <location>
        <begin position="32"/>
        <end position="838"/>
    </location>
</feature>
<dbReference type="PANTHER" id="PTHR42732:SF1">
    <property type="entry name" value="BETA-MANNOSIDASE"/>
    <property type="match status" value="1"/>
</dbReference>
<protein>
    <submittedName>
        <fullName evidence="8">Beta-galactosidase</fullName>
    </submittedName>
</protein>
<name>A0A239M021_9BACT</name>
<dbReference type="InterPro" id="IPR006101">
    <property type="entry name" value="Glyco_hydro_2"/>
</dbReference>
<evidence type="ECO:0000313" key="8">
    <source>
        <dbReference type="EMBL" id="SNT35249.1"/>
    </source>
</evidence>
<evidence type="ECO:0000259" key="7">
    <source>
        <dbReference type="Pfam" id="PF16355"/>
    </source>
</evidence>
<dbReference type="InterPro" id="IPR013783">
    <property type="entry name" value="Ig-like_fold"/>
</dbReference>
<dbReference type="SUPFAM" id="SSF49303">
    <property type="entry name" value="beta-Galactosidase/glucuronidase domain"/>
    <property type="match status" value="1"/>
</dbReference>
<dbReference type="SUPFAM" id="SSF49785">
    <property type="entry name" value="Galactose-binding domain-like"/>
    <property type="match status" value="1"/>
</dbReference>
<dbReference type="Gene3D" id="2.60.120.260">
    <property type="entry name" value="Galactose-binding domain-like"/>
    <property type="match status" value="1"/>
</dbReference>
<evidence type="ECO:0000256" key="2">
    <source>
        <dbReference type="ARBA" id="ARBA00022801"/>
    </source>
</evidence>
<dbReference type="InterPro" id="IPR006102">
    <property type="entry name" value="Ig-like_GH2"/>
</dbReference>
<dbReference type="Pfam" id="PF02836">
    <property type="entry name" value="Glyco_hydro_2_C"/>
    <property type="match status" value="1"/>
</dbReference>
<proteinExistence type="inferred from homology"/>
<evidence type="ECO:0000259" key="6">
    <source>
        <dbReference type="Pfam" id="PF02836"/>
    </source>
</evidence>